<accession>A0A328F6G9</accession>
<reference evidence="2 3" key="1">
    <citation type="submission" date="2018-06" db="EMBL/GenBank/DDBJ databases">
        <title>Complete Genome Sequence of Desulfobacter hydrogenophilus (DSM3380).</title>
        <authorList>
            <person name="Marietou A."/>
            <person name="Schreiber L."/>
            <person name="Marshall I."/>
            <person name="Jorgensen B."/>
        </authorList>
    </citation>
    <scope>NUCLEOTIDE SEQUENCE [LARGE SCALE GENOMIC DNA]</scope>
    <source>
        <strain evidence="2 3">DSM 3380</strain>
    </source>
</reference>
<evidence type="ECO:0000313" key="3">
    <source>
        <dbReference type="Proteomes" id="UP000248798"/>
    </source>
</evidence>
<organism evidence="2 3">
    <name type="scientific">Desulfobacter hydrogenophilus</name>
    <dbReference type="NCBI Taxonomy" id="2291"/>
    <lineage>
        <taxon>Bacteria</taxon>
        <taxon>Pseudomonadati</taxon>
        <taxon>Thermodesulfobacteriota</taxon>
        <taxon>Desulfobacteria</taxon>
        <taxon>Desulfobacterales</taxon>
        <taxon>Desulfobacteraceae</taxon>
        <taxon>Desulfobacter</taxon>
    </lineage>
</organism>
<protein>
    <recommendedName>
        <fullName evidence="1">Group II intron maturase-specific domain-containing protein</fullName>
    </recommendedName>
</protein>
<dbReference type="EMBL" id="QLNI01000063">
    <property type="protein sequence ID" value="RAM00134.1"/>
    <property type="molecule type" value="Genomic_DNA"/>
</dbReference>
<evidence type="ECO:0000313" key="2">
    <source>
        <dbReference type="EMBL" id="RAM00134.1"/>
    </source>
</evidence>
<gene>
    <name evidence="2" type="ORF">DO021_20755</name>
</gene>
<comment type="caution">
    <text evidence="2">The sequence shown here is derived from an EMBL/GenBank/DDBJ whole genome shotgun (WGS) entry which is preliminary data.</text>
</comment>
<sequence>MRKFLEFRYFPMCGQSKIRIHAKSMERFKDKVRKLISRKWGKSLWLVIQGLNQYFRGWWNYFRFTEAKSFLKRAQDLDNAKTANSCLETMEKSQNQGS</sequence>
<evidence type="ECO:0000259" key="1">
    <source>
        <dbReference type="Pfam" id="PF08388"/>
    </source>
</evidence>
<name>A0A328F6G9_9BACT</name>
<dbReference type="InterPro" id="IPR013597">
    <property type="entry name" value="Mat_intron_G2"/>
</dbReference>
<proteinExistence type="predicted"/>
<dbReference type="AlphaFoldDB" id="A0A328F6G9"/>
<dbReference type="Proteomes" id="UP000248798">
    <property type="component" value="Unassembled WGS sequence"/>
</dbReference>
<dbReference type="Pfam" id="PF08388">
    <property type="entry name" value="GIIM"/>
    <property type="match status" value="1"/>
</dbReference>
<feature type="domain" description="Group II intron maturase-specific" evidence="1">
    <location>
        <begin position="25"/>
        <end position="75"/>
    </location>
</feature>